<accession>A0A5B7DMZ7</accession>
<gene>
    <name evidence="1" type="ORF">E2C01_015514</name>
</gene>
<sequence length="56" mass="6314">MYHACDHFFISLSMNSNATLISVNILYDNPNILLMCFSGFLCNHSLVFIICSSPIK</sequence>
<evidence type="ECO:0000313" key="1">
    <source>
        <dbReference type="EMBL" id="MPC22497.1"/>
    </source>
</evidence>
<name>A0A5B7DMZ7_PORTR</name>
<dbReference type="EMBL" id="VSRR010001094">
    <property type="protein sequence ID" value="MPC22497.1"/>
    <property type="molecule type" value="Genomic_DNA"/>
</dbReference>
<proteinExistence type="predicted"/>
<evidence type="ECO:0000313" key="2">
    <source>
        <dbReference type="Proteomes" id="UP000324222"/>
    </source>
</evidence>
<keyword evidence="2" id="KW-1185">Reference proteome</keyword>
<comment type="caution">
    <text evidence="1">The sequence shown here is derived from an EMBL/GenBank/DDBJ whole genome shotgun (WGS) entry which is preliminary data.</text>
</comment>
<reference evidence="1 2" key="1">
    <citation type="submission" date="2019-05" db="EMBL/GenBank/DDBJ databases">
        <title>Another draft genome of Portunus trituberculatus and its Hox gene families provides insights of decapod evolution.</title>
        <authorList>
            <person name="Jeong J.-H."/>
            <person name="Song I."/>
            <person name="Kim S."/>
            <person name="Choi T."/>
            <person name="Kim D."/>
            <person name="Ryu S."/>
            <person name="Kim W."/>
        </authorList>
    </citation>
    <scope>NUCLEOTIDE SEQUENCE [LARGE SCALE GENOMIC DNA]</scope>
    <source>
        <tissue evidence="1">Muscle</tissue>
    </source>
</reference>
<dbReference type="Proteomes" id="UP000324222">
    <property type="component" value="Unassembled WGS sequence"/>
</dbReference>
<organism evidence="1 2">
    <name type="scientific">Portunus trituberculatus</name>
    <name type="common">Swimming crab</name>
    <name type="synonym">Neptunus trituberculatus</name>
    <dbReference type="NCBI Taxonomy" id="210409"/>
    <lineage>
        <taxon>Eukaryota</taxon>
        <taxon>Metazoa</taxon>
        <taxon>Ecdysozoa</taxon>
        <taxon>Arthropoda</taxon>
        <taxon>Crustacea</taxon>
        <taxon>Multicrustacea</taxon>
        <taxon>Malacostraca</taxon>
        <taxon>Eumalacostraca</taxon>
        <taxon>Eucarida</taxon>
        <taxon>Decapoda</taxon>
        <taxon>Pleocyemata</taxon>
        <taxon>Brachyura</taxon>
        <taxon>Eubrachyura</taxon>
        <taxon>Portunoidea</taxon>
        <taxon>Portunidae</taxon>
        <taxon>Portuninae</taxon>
        <taxon>Portunus</taxon>
    </lineage>
</organism>
<dbReference type="AlphaFoldDB" id="A0A5B7DMZ7"/>
<protein>
    <submittedName>
        <fullName evidence="1">Uncharacterized protein</fullName>
    </submittedName>
</protein>